<dbReference type="Proteomes" id="UP001172083">
    <property type="component" value="Unassembled WGS sequence"/>
</dbReference>
<organism evidence="1 2">
    <name type="scientific">Agaribacillus aureus</name>
    <dbReference type="NCBI Taxonomy" id="3051825"/>
    <lineage>
        <taxon>Bacteria</taxon>
        <taxon>Pseudomonadati</taxon>
        <taxon>Bacteroidota</taxon>
        <taxon>Cytophagia</taxon>
        <taxon>Cytophagales</taxon>
        <taxon>Splendidivirgaceae</taxon>
        <taxon>Agaribacillus</taxon>
    </lineage>
</organism>
<evidence type="ECO:0000313" key="1">
    <source>
        <dbReference type="EMBL" id="MDN5216166.1"/>
    </source>
</evidence>
<keyword evidence="2" id="KW-1185">Reference proteome</keyword>
<proteinExistence type="predicted"/>
<gene>
    <name evidence="1" type="ORF">QQ020_29130</name>
</gene>
<dbReference type="Gene3D" id="2.130.10.10">
    <property type="entry name" value="YVTN repeat-like/Quinoprotein amine dehydrogenase"/>
    <property type="match status" value="3"/>
</dbReference>
<reference evidence="1" key="1">
    <citation type="submission" date="2023-06" db="EMBL/GenBank/DDBJ databases">
        <title>Genomic of Agaribacillus aureum.</title>
        <authorList>
            <person name="Wang G."/>
        </authorList>
    </citation>
    <scope>NUCLEOTIDE SEQUENCE</scope>
    <source>
        <strain evidence="1">BMA12</strain>
    </source>
</reference>
<evidence type="ECO:0000313" key="2">
    <source>
        <dbReference type="Proteomes" id="UP001172083"/>
    </source>
</evidence>
<comment type="caution">
    <text evidence="1">The sequence shown here is derived from an EMBL/GenBank/DDBJ whole genome shotgun (WGS) entry which is preliminary data.</text>
</comment>
<dbReference type="EMBL" id="JAUJEB010000008">
    <property type="protein sequence ID" value="MDN5216166.1"/>
    <property type="molecule type" value="Genomic_DNA"/>
</dbReference>
<dbReference type="InterPro" id="IPR015943">
    <property type="entry name" value="WD40/YVTN_repeat-like_dom_sf"/>
</dbReference>
<name>A0ABT8LG47_9BACT</name>
<accession>A0ABT8LG47</accession>
<dbReference type="SUPFAM" id="SSF63829">
    <property type="entry name" value="Calcium-dependent phosphotriesterase"/>
    <property type="match status" value="1"/>
</dbReference>
<dbReference type="RefSeq" id="WP_346761504.1">
    <property type="nucleotide sequence ID" value="NZ_JAUJEB010000008.1"/>
</dbReference>
<sequence>MNPNQGLNELINPTVKILIVLIVGFIVPKAALGQNSHLPFTGIEEQGIPYIQQYSSDAYKAHYQNWDMVQDSTGLIYIANGDGILMYDGVSWRIKSLPGLTVMRSLAIDQNNRVYFGSSGDLGYLAPDAVGEMQLVSLKDSLPSEDREFADVWNTFSTGDGILFHTYNKLFLWRDNQFKTINLGKANARGWQVDNNIYFQIGRQGLKKWANDSINTAPDGHKFDSLSIHAMLPFENNRILICTVPDGLYSYDGIQATKFHTEINPYLAQSRVYQGLPLPSGLYALGTIQSGIVFIDKEGRLVSQIAKEQGLGDNIVLSLELDQQNGLWAGTFNGLSRVEVMSPYRVWDKRKGIEGRVFAITRHHGKLHVATSMGVYYLSCDGTEKNTCSFDRYEDIRTHCWALLSIDQSLLVATSAGVYDIRGTEIKKINGHTTDALFRSQIDTNRVYVGMVGGLSSIYFTNGIWIDEGKVEGINEEIRAISESKNGKLWLGTLVEGL</sequence>
<protein>
    <submittedName>
        <fullName evidence="1">Two-component regulator propeller domain-containing protein</fullName>
    </submittedName>
</protein>